<dbReference type="OrthoDB" id="427368at2759"/>
<dbReference type="AlphaFoldDB" id="A0A507QX03"/>
<evidence type="ECO:0000256" key="3">
    <source>
        <dbReference type="ARBA" id="ARBA00022737"/>
    </source>
</evidence>
<feature type="repeat" description="WD" evidence="5">
    <location>
        <begin position="229"/>
        <end position="270"/>
    </location>
</feature>
<evidence type="ECO:0000259" key="8">
    <source>
        <dbReference type="Pfam" id="PF20946"/>
    </source>
</evidence>
<evidence type="ECO:0000256" key="6">
    <source>
        <dbReference type="SAM" id="MobiDB-lite"/>
    </source>
</evidence>
<dbReference type="InterPro" id="IPR048591">
    <property type="entry name" value="WDHD1/CFT4_hel"/>
</dbReference>
<dbReference type="GO" id="GO:0003682">
    <property type="term" value="F:chromatin binding"/>
    <property type="evidence" value="ECO:0007669"/>
    <property type="project" value="TreeGrafter"/>
</dbReference>
<dbReference type="InterPro" id="IPR015943">
    <property type="entry name" value="WD40/YVTN_repeat-like_dom_sf"/>
</dbReference>
<dbReference type="STRING" id="5098.A0A507QX03"/>
<dbReference type="PROSITE" id="PS00678">
    <property type="entry name" value="WD_REPEATS_1"/>
    <property type="match status" value="1"/>
</dbReference>
<dbReference type="EMBL" id="VIFY01000037">
    <property type="protein sequence ID" value="TQB73992.1"/>
    <property type="molecule type" value="Genomic_DNA"/>
</dbReference>
<feature type="compositionally biased region" description="Basic and acidic residues" evidence="6">
    <location>
        <begin position="339"/>
        <end position="348"/>
    </location>
</feature>
<reference evidence="10 11" key="1">
    <citation type="submission" date="2019-06" db="EMBL/GenBank/DDBJ databases">
        <title>Wine fermentation using esterase from Monascus purpureus.</title>
        <authorList>
            <person name="Geng C."/>
            <person name="Zhang Y."/>
        </authorList>
    </citation>
    <scope>NUCLEOTIDE SEQUENCE [LARGE SCALE GENOMIC DNA]</scope>
    <source>
        <strain evidence="10">HQ1</strain>
    </source>
</reference>
<comment type="caution">
    <text evidence="10">The sequence shown here is derived from an EMBL/GenBank/DDBJ whole genome shotgun (WGS) entry which is preliminary data.</text>
</comment>
<keyword evidence="11" id="KW-1185">Reference proteome</keyword>
<gene>
    <name evidence="10" type="ORF">MPDQ_005323</name>
</gene>
<comment type="subcellular location">
    <subcellularLocation>
        <location evidence="1">Nucleus</location>
    </subcellularLocation>
</comment>
<feature type="domain" description="WDHD1/CFT4 second beta-propeller" evidence="7">
    <location>
        <begin position="417"/>
        <end position="704"/>
    </location>
</feature>
<dbReference type="InterPro" id="IPR022100">
    <property type="entry name" value="WDHD1/CFT4_beta-prop_2nd"/>
</dbReference>
<dbReference type="InterPro" id="IPR057646">
    <property type="entry name" value="WD40_WDHD1_1st"/>
</dbReference>
<name>A0A507QX03_MONPU</name>
<evidence type="ECO:0000313" key="10">
    <source>
        <dbReference type="EMBL" id="TQB73992.1"/>
    </source>
</evidence>
<organism evidence="10 11">
    <name type="scientific">Monascus purpureus</name>
    <name type="common">Red mold</name>
    <name type="synonym">Monascus anka</name>
    <dbReference type="NCBI Taxonomy" id="5098"/>
    <lineage>
        <taxon>Eukaryota</taxon>
        <taxon>Fungi</taxon>
        <taxon>Dikarya</taxon>
        <taxon>Ascomycota</taxon>
        <taxon>Pezizomycotina</taxon>
        <taxon>Eurotiomycetes</taxon>
        <taxon>Eurotiomycetidae</taxon>
        <taxon>Eurotiales</taxon>
        <taxon>Aspergillaceae</taxon>
        <taxon>Monascus</taxon>
    </lineage>
</organism>
<proteinExistence type="predicted"/>
<dbReference type="Pfam" id="PF12341">
    <property type="entry name" value="Mcl1_mid"/>
    <property type="match status" value="1"/>
</dbReference>
<dbReference type="PROSITE" id="PS50294">
    <property type="entry name" value="WD_REPEATS_REGION"/>
    <property type="match status" value="1"/>
</dbReference>
<feature type="domain" description="WDHD1/CFT4 helical bundle" evidence="8">
    <location>
        <begin position="727"/>
        <end position="830"/>
    </location>
</feature>
<dbReference type="Gene3D" id="2.130.10.10">
    <property type="entry name" value="YVTN repeat-like/Quinoprotein amine dehydrogenase"/>
    <property type="match status" value="2"/>
</dbReference>
<dbReference type="PANTHER" id="PTHR19932:SF10">
    <property type="entry name" value="WD REPEAT AND HMG-BOX DNA-BINDING PROTEIN 1"/>
    <property type="match status" value="1"/>
</dbReference>
<feature type="region of interest" description="Disordered" evidence="6">
    <location>
        <begin position="330"/>
        <end position="359"/>
    </location>
</feature>
<evidence type="ECO:0000256" key="1">
    <source>
        <dbReference type="ARBA" id="ARBA00004123"/>
    </source>
</evidence>
<keyword evidence="3" id="KW-0677">Repeat</keyword>
<dbReference type="GO" id="GO:0000278">
    <property type="term" value="P:mitotic cell cycle"/>
    <property type="evidence" value="ECO:0007669"/>
    <property type="project" value="TreeGrafter"/>
</dbReference>
<dbReference type="InterPro" id="IPR001680">
    <property type="entry name" value="WD40_rpt"/>
</dbReference>
<evidence type="ECO:0000256" key="5">
    <source>
        <dbReference type="PROSITE-ProRule" id="PRU00221"/>
    </source>
</evidence>
<evidence type="ECO:0000313" key="11">
    <source>
        <dbReference type="Proteomes" id="UP000319663"/>
    </source>
</evidence>
<dbReference type="InterPro" id="IPR036322">
    <property type="entry name" value="WD40_repeat_dom_sf"/>
</dbReference>
<keyword evidence="4" id="KW-0539">Nucleus</keyword>
<dbReference type="FunFam" id="2.130.10.10:FF:000790">
    <property type="entry name" value="Chromosome segregation protein (SepB)"/>
    <property type="match status" value="1"/>
</dbReference>
<feature type="region of interest" description="Disordered" evidence="6">
    <location>
        <begin position="1"/>
        <end position="27"/>
    </location>
</feature>
<dbReference type="Proteomes" id="UP000319663">
    <property type="component" value="Unassembled WGS sequence"/>
</dbReference>
<evidence type="ECO:0000259" key="9">
    <source>
        <dbReference type="Pfam" id="PF24817"/>
    </source>
</evidence>
<evidence type="ECO:0000259" key="7">
    <source>
        <dbReference type="Pfam" id="PF12341"/>
    </source>
</evidence>
<sequence>MSLEAIRPRGRPAHTPGTTVLTYTPDGRRVITGGSNSAIRIYTVGQDGEPTTIDEGVDGHLGIGATNESFIMGAEDGTVWKYDIETGQMDKLLVRCALPVRDIAISRDGEWAAVASDELTVKIVNIEDMTKVKYLRDQAKGAKHVSFDPNGRYVAVSSTDGHVYIYSTISEEPELVRKIDGVIRRLEPEDEATSKVVWHPDGTAFVTAEATRDICMFSTMEWKKEKVFSGGHNGDVTALGWSPNGALLVSAGADGQILLWETKSQKVLERYDFANVINVAWHPTENSLSFTTSDGELFIYDNFVPRDHLALLQKTLQAAPIFSGPLTEISDNVRPLTSRPKERTENTRRRAGSLDSLDDILGSDDGMEDFVEDDDGAGYAEAINGYGKRTNAHLDDLDGHPVKRRMDGFWQPEVHPPLQPGSTPWRGNRRYLCLNLTGCVWTVDQETHNTVTVEFYDRELHRDFHFTDPYMYDKACLNEHGTLFSNNPKDGSPSTIFYRPHETWTARADWRTQLPKGESVRAMALSNSYIVVVTTKSYVRVYTLFGTPYKVYRQKSPAVTCAAWRDYVITIGNGPVGADGRATLRYTVENIKRDEVFQNEDAVALVEGTELASVFFSDTGDPCIFDSDGVLLVLQHWRQQGQARWVPLLDTKQMDRLAGGRKDETYWPVAVAQEKFHCIILKGGDRYPYFPRPLLSEFDFKIPISSAPQREANEDLDDAAMRNNGEKLEEAFVRQNILLALFQDLLSSTNATTSQRAELARKELEIDKTLLQMLAVECREGEERGMKALELVQMMRDANGKMLEAAVKVAQRYGRGILEDKIRDMAERRLIGEDDDDDELA</sequence>
<dbReference type="GO" id="GO:0043596">
    <property type="term" value="C:nuclear replication fork"/>
    <property type="evidence" value="ECO:0007669"/>
    <property type="project" value="TreeGrafter"/>
</dbReference>
<dbReference type="GO" id="GO:0006281">
    <property type="term" value="P:DNA repair"/>
    <property type="evidence" value="ECO:0007669"/>
    <property type="project" value="TreeGrafter"/>
</dbReference>
<dbReference type="PANTHER" id="PTHR19932">
    <property type="entry name" value="WD REPEAT AND HMG-BOX DNA BINDING PROTEIN"/>
    <property type="match status" value="1"/>
</dbReference>
<dbReference type="Pfam" id="PF24817">
    <property type="entry name" value="WD40_WDHD1_1st"/>
    <property type="match status" value="1"/>
</dbReference>
<protein>
    <submittedName>
        <fullName evidence="10">Uncharacterized protein</fullName>
    </submittedName>
</protein>
<evidence type="ECO:0000256" key="2">
    <source>
        <dbReference type="ARBA" id="ARBA00022574"/>
    </source>
</evidence>
<keyword evidence="2 5" id="KW-0853">WD repeat</keyword>
<dbReference type="GO" id="GO:0006261">
    <property type="term" value="P:DNA-templated DNA replication"/>
    <property type="evidence" value="ECO:0007669"/>
    <property type="project" value="TreeGrafter"/>
</dbReference>
<dbReference type="SUPFAM" id="SSF50978">
    <property type="entry name" value="WD40 repeat-like"/>
    <property type="match status" value="1"/>
</dbReference>
<accession>A0A507QX03</accession>
<feature type="domain" description="WDHD1 first WD40" evidence="9">
    <location>
        <begin position="11"/>
        <end position="297"/>
    </location>
</feature>
<dbReference type="InterPro" id="IPR019775">
    <property type="entry name" value="WD40_repeat_CS"/>
</dbReference>
<feature type="repeat" description="WD" evidence="5">
    <location>
        <begin position="11"/>
        <end position="44"/>
    </location>
</feature>
<dbReference type="Pfam" id="PF20946">
    <property type="entry name" value="Ctf4_C"/>
    <property type="match status" value="1"/>
</dbReference>
<dbReference type="SMART" id="SM00320">
    <property type="entry name" value="WD40"/>
    <property type="match status" value="6"/>
</dbReference>
<dbReference type="PROSITE" id="PS50082">
    <property type="entry name" value="WD_REPEATS_2"/>
    <property type="match status" value="2"/>
</dbReference>
<evidence type="ECO:0000256" key="4">
    <source>
        <dbReference type="ARBA" id="ARBA00023242"/>
    </source>
</evidence>